<keyword evidence="6 9" id="KW-0186">Copper</keyword>
<dbReference type="PANTHER" id="PTHR10638:SF20">
    <property type="entry name" value="AMINE OXIDASE"/>
    <property type="match status" value="1"/>
</dbReference>
<dbReference type="FunFam" id="3.10.450.40:FF:000028">
    <property type="entry name" value="Amine oxidase"/>
    <property type="match status" value="1"/>
</dbReference>
<evidence type="ECO:0000256" key="7">
    <source>
        <dbReference type="PIRSR" id="PIRSR600269-50"/>
    </source>
</evidence>
<organism evidence="14 15">
    <name type="scientific">Aspergillus steynii IBT 23096</name>
    <dbReference type="NCBI Taxonomy" id="1392250"/>
    <lineage>
        <taxon>Eukaryota</taxon>
        <taxon>Fungi</taxon>
        <taxon>Dikarya</taxon>
        <taxon>Ascomycota</taxon>
        <taxon>Pezizomycotina</taxon>
        <taxon>Eurotiomycetes</taxon>
        <taxon>Eurotiomycetidae</taxon>
        <taxon>Eurotiales</taxon>
        <taxon>Aspergillaceae</taxon>
        <taxon>Aspergillus</taxon>
        <taxon>Aspergillus subgen. Circumdati</taxon>
    </lineage>
</organism>
<dbReference type="EC" id="1.4.3.-" evidence="9"/>
<evidence type="ECO:0000256" key="8">
    <source>
        <dbReference type="PIRSR" id="PIRSR600269-51"/>
    </source>
</evidence>
<feature type="modified residue" description="2',4',5'-topaquinone" evidence="8">
    <location>
        <position position="460"/>
    </location>
</feature>
<feature type="domain" description="Copper amine oxidase catalytic" evidence="12">
    <location>
        <begin position="306"/>
        <end position="704"/>
    </location>
</feature>
<keyword evidence="4 7" id="KW-0801">TPQ</keyword>
<dbReference type="GO" id="GO:0009308">
    <property type="term" value="P:amine metabolic process"/>
    <property type="evidence" value="ECO:0007669"/>
    <property type="project" value="UniProtKB-UniRule"/>
</dbReference>
<dbReference type="GO" id="GO:0008131">
    <property type="term" value="F:primary methylamine oxidase activity"/>
    <property type="evidence" value="ECO:0007669"/>
    <property type="project" value="InterPro"/>
</dbReference>
<dbReference type="OrthoDB" id="3341590at2759"/>
<evidence type="ECO:0000313" key="14">
    <source>
        <dbReference type="EMBL" id="PLB48938.1"/>
    </source>
</evidence>
<evidence type="ECO:0000313" key="15">
    <source>
        <dbReference type="Proteomes" id="UP000234275"/>
    </source>
</evidence>
<keyword evidence="5 9" id="KW-0560">Oxidoreductase</keyword>
<dbReference type="Gene3D" id="2.70.98.20">
    <property type="entry name" value="Copper amine oxidase, catalytic domain"/>
    <property type="match status" value="1"/>
</dbReference>
<evidence type="ECO:0000256" key="4">
    <source>
        <dbReference type="ARBA" id="ARBA00022772"/>
    </source>
</evidence>
<feature type="active site" description="Proton acceptor" evidence="7">
    <location>
        <position position="379"/>
    </location>
</feature>
<comment type="similarity">
    <text evidence="2 9">Belongs to the copper/topaquinone oxidase family.</text>
</comment>
<comment type="PTM">
    <text evidence="8 9">Topaquinone (TPQ) is generated by copper-dependent autoxidation of a specific tyrosyl residue.</text>
</comment>
<evidence type="ECO:0000256" key="10">
    <source>
        <dbReference type="SAM" id="MobiDB-lite"/>
    </source>
</evidence>
<dbReference type="SUPFAM" id="SSF54416">
    <property type="entry name" value="Amine oxidase N-terminal region"/>
    <property type="match status" value="2"/>
</dbReference>
<dbReference type="GO" id="GO:0048038">
    <property type="term" value="F:quinone binding"/>
    <property type="evidence" value="ECO:0007669"/>
    <property type="project" value="InterPro"/>
</dbReference>
<accession>A0A2I2G7T7</accession>
<proteinExistence type="inferred from homology"/>
<dbReference type="SUPFAM" id="SSF49998">
    <property type="entry name" value="Amine oxidase catalytic domain"/>
    <property type="match status" value="1"/>
</dbReference>
<dbReference type="InterPro" id="IPR016182">
    <property type="entry name" value="Cu_amine_oxidase_N-reg"/>
</dbReference>
<dbReference type="GeneID" id="36561779"/>
<keyword evidence="11" id="KW-0732">Signal</keyword>
<feature type="chain" id="PRO_5014165639" description="Amine oxidase" evidence="11">
    <location>
        <begin position="22"/>
        <end position="751"/>
    </location>
</feature>
<comment type="cofactor">
    <cofactor evidence="9">
        <name>Cu cation</name>
        <dbReference type="ChEBI" id="CHEBI:23378"/>
    </cofactor>
    <text evidence="9">Contains 1 topaquinone per subunit.</text>
</comment>
<feature type="active site" description="Schiff-base intermediate with substrate; via topaquinone" evidence="7">
    <location>
        <position position="460"/>
    </location>
</feature>
<reference evidence="14 15" key="1">
    <citation type="submission" date="2016-12" db="EMBL/GenBank/DDBJ databases">
        <title>The genomes of Aspergillus section Nigri reveals drivers in fungal speciation.</title>
        <authorList>
            <consortium name="DOE Joint Genome Institute"/>
            <person name="Vesth T.C."/>
            <person name="Nybo J."/>
            <person name="Theobald S."/>
            <person name="Brandl J."/>
            <person name="Frisvad J.C."/>
            <person name="Nielsen K.F."/>
            <person name="Lyhne E.K."/>
            <person name="Kogle M.E."/>
            <person name="Kuo A."/>
            <person name="Riley R."/>
            <person name="Clum A."/>
            <person name="Nolan M."/>
            <person name="Lipzen A."/>
            <person name="Salamov A."/>
            <person name="Henrissat B."/>
            <person name="Wiebenga A."/>
            <person name="De Vries R.P."/>
            <person name="Grigoriev I.V."/>
            <person name="Mortensen U.H."/>
            <person name="Andersen M.R."/>
            <person name="Baker S.E."/>
        </authorList>
    </citation>
    <scope>NUCLEOTIDE SEQUENCE [LARGE SCALE GENOMIC DNA]</scope>
    <source>
        <strain evidence="14 15">IBT 23096</strain>
    </source>
</reference>
<evidence type="ECO:0000256" key="11">
    <source>
        <dbReference type="SAM" id="SignalP"/>
    </source>
</evidence>
<evidence type="ECO:0000259" key="12">
    <source>
        <dbReference type="Pfam" id="PF01179"/>
    </source>
</evidence>
<gene>
    <name evidence="14" type="ORF">P170DRAFT_494515</name>
</gene>
<dbReference type="Gene3D" id="3.10.450.40">
    <property type="match status" value="2"/>
</dbReference>
<evidence type="ECO:0000256" key="2">
    <source>
        <dbReference type="ARBA" id="ARBA00007983"/>
    </source>
</evidence>
<keyword evidence="3 9" id="KW-0479">Metal-binding</keyword>
<comment type="cofactor">
    <cofactor evidence="1">
        <name>Cu cation</name>
        <dbReference type="ChEBI" id="CHEBI:23378"/>
    </cofactor>
</comment>
<dbReference type="InterPro" id="IPR015798">
    <property type="entry name" value="Cu_amine_oxidase_C"/>
</dbReference>
<evidence type="ECO:0000259" key="13">
    <source>
        <dbReference type="Pfam" id="PF09248"/>
    </source>
</evidence>
<dbReference type="RefSeq" id="XP_024704240.1">
    <property type="nucleotide sequence ID" value="XM_024854074.1"/>
</dbReference>
<dbReference type="VEuPathDB" id="FungiDB:P170DRAFT_494515"/>
<keyword evidence="15" id="KW-1185">Reference proteome</keyword>
<dbReference type="Pfam" id="PF09248">
    <property type="entry name" value="DUF1965"/>
    <property type="match status" value="1"/>
</dbReference>
<evidence type="ECO:0000256" key="5">
    <source>
        <dbReference type="ARBA" id="ARBA00023002"/>
    </source>
</evidence>
<dbReference type="EMBL" id="MSFO01000004">
    <property type="protein sequence ID" value="PLB48938.1"/>
    <property type="molecule type" value="Genomic_DNA"/>
</dbReference>
<dbReference type="FunFam" id="2.70.98.20:FF:000002">
    <property type="entry name" value="Amine oxidase"/>
    <property type="match status" value="1"/>
</dbReference>
<feature type="region of interest" description="Disordered" evidence="10">
    <location>
        <begin position="288"/>
        <end position="310"/>
    </location>
</feature>
<evidence type="ECO:0000256" key="1">
    <source>
        <dbReference type="ARBA" id="ARBA00001935"/>
    </source>
</evidence>
<evidence type="ECO:0000256" key="9">
    <source>
        <dbReference type="RuleBase" id="RU000672"/>
    </source>
</evidence>
<evidence type="ECO:0000256" key="6">
    <source>
        <dbReference type="ARBA" id="ARBA00023008"/>
    </source>
</evidence>
<evidence type="ECO:0000256" key="3">
    <source>
        <dbReference type="ARBA" id="ARBA00022723"/>
    </source>
</evidence>
<dbReference type="AlphaFoldDB" id="A0A2I2G7T7"/>
<name>A0A2I2G7T7_9EURO</name>
<dbReference type="Pfam" id="PF01179">
    <property type="entry name" value="Cu_amine_oxid"/>
    <property type="match status" value="1"/>
</dbReference>
<protein>
    <recommendedName>
        <fullName evidence="9">Amine oxidase</fullName>
        <ecNumber evidence="9">1.4.3.-</ecNumber>
    </recommendedName>
</protein>
<dbReference type="InterPro" id="IPR036460">
    <property type="entry name" value="Cu_amine_oxidase_C_sf"/>
</dbReference>
<dbReference type="InterPro" id="IPR000269">
    <property type="entry name" value="Cu_amine_oxidase"/>
</dbReference>
<dbReference type="Proteomes" id="UP000234275">
    <property type="component" value="Unassembled WGS sequence"/>
</dbReference>
<feature type="signal peptide" evidence="11">
    <location>
        <begin position="1"/>
        <end position="21"/>
    </location>
</feature>
<dbReference type="GO" id="GO:0005886">
    <property type="term" value="C:plasma membrane"/>
    <property type="evidence" value="ECO:0007669"/>
    <property type="project" value="TreeGrafter"/>
</dbReference>
<dbReference type="STRING" id="1392250.A0A2I2G7T7"/>
<feature type="domain" description="DUF1965" evidence="13">
    <location>
        <begin position="228"/>
        <end position="294"/>
    </location>
</feature>
<dbReference type="PANTHER" id="PTHR10638">
    <property type="entry name" value="COPPER AMINE OXIDASE"/>
    <property type="match status" value="1"/>
</dbReference>
<comment type="caution">
    <text evidence="14">The sequence shown here is derived from an EMBL/GenBank/DDBJ whole genome shotgun (WGS) entry which is preliminary data.</text>
</comment>
<sequence>MRLPLRYLFLLWSVCIVLVQTRQDSPAPCPEHAAQEISAPKDNIWQDLSRQETASVVEWLHQQSELNLTGKDAGSWDNAIALVELLRPNKSDAVPYLDADDVVPPRFARVTLDTRATADAHFAEIQVGPLPIKQNVTRWMPLGFDWTRSTKGKVRNLYADAAALEEWVYNISATVADITLDLWNGTALGLENDTIDIFGFDPMWQDDDRIVRWDAFWNKPTDEFDAWSLLPLGLSFKSDVTGRDPSQWKLEGWLYNNIFYETTDAFRAAYYSPGFVKLPANVEGDWARTGQHGEPLPQDEKEPPVSVAPGGNRFSVDVEEQYVTWMDFSFYIAFSTHTGLSLFDIRYRGQRILYELGLQETLAHYAGIDPVQSGMTFLDSFFAFGPGSFELIKGFDCPSYATYLNTSFYVNETTHTHIDSLCLFEYNADHPFQHHTTVKYAGATRNVYFTLRSVATVGNYDYIFSYTFHLDGSIGIDVHLSGYIIGAFYAHNSEYGYQTHDALSGSMHDHVLNFKADLDIAGSANSVQLTSVVPVSKSYVWSDEPRNTMMLQRSFVANEDQSRLNWEPNSARQVFIVNKDAPNRYGELRGYQILPGHTSHLTVRDSSNLVNAARWAEYDVQITRQHDWEPRSTHWLNNQDVHDPPINFEHFFDGESLVQTDLVVWVNLGMHHIPDTRDLPNTVVTYSHSSVRFVPTNYFLLNPSQRTAQAVHISYGKEPATVESFGQTGDTCAVPTIEEQLASLYEYKGSE</sequence>
<dbReference type="GO" id="GO:0005507">
    <property type="term" value="F:copper ion binding"/>
    <property type="evidence" value="ECO:0007669"/>
    <property type="project" value="InterPro"/>
</dbReference>
<dbReference type="InterPro" id="IPR015328">
    <property type="entry name" value="DUF1965"/>
</dbReference>
<dbReference type="PRINTS" id="PR00766">
    <property type="entry name" value="CUDAOXIDASE"/>
</dbReference>